<gene>
    <name evidence="1" type="ORF">EDD71_10991</name>
</gene>
<dbReference type="SUPFAM" id="SSF46785">
    <property type="entry name" value="Winged helix' DNA-binding domain"/>
    <property type="match status" value="1"/>
</dbReference>
<dbReference type="OrthoDB" id="9783597at2"/>
<proteinExistence type="predicted"/>
<dbReference type="InterPro" id="IPR036390">
    <property type="entry name" value="WH_DNA-bd_sf"/>
</dbReference>
<name>A0A4R7KQT3_9CLOT</name>
<reference evidence="1 2" key="1">
    <citation type="submission" date="2019-03" db="EMBL/GenBank/DDBJ databases">
        <title>Genomic Encyclopedia of Type Strains, Phase IV (KMG-IV): sequencing the most valuable type-strain genomes for metagenomic binning, comparative biology and taxonomic classification.</title>
        <authorList>
            <person name="Goeker M."/>
        </authorList>
    </citation>
    <scope>NUCLEOTIDE SEQUENCE [LARGE SCALE GENOMIC DNA]</scope>
    <source>
        <strain evidence="1 2">DSM 24455</strain>
    </source>
</reference>
<protein>
    <submittedName>
        <fullName evidence="1">Uncharacterized protein DUF4364</fullName>
    </submittedName>
</protein>
<dbReference type="Proteomes" id="UP000295325">
    <property type="component" value="Unassembled WGS sequence"/>
</dbReference>
<accession>A0A4R7KQT3</accession>
<evidence type="ECO:0000313" key="2">
    <source>
        <dbReference type="Proteomes" id="UP000295325"/>
    </source>
</evidence>
<keyword evidence="2" id="KW-1185">Reference proteome</keyword>
<dbReference type="AlphaFoldDB" id="A0A4R7KQT3"/>
<organism evidence="1 2">
    <name type="scientific">Fonticella tunisiensis</name>
    <dbReference type="NCBI Taxonomy" id="1096341"/>
    <lineage>
        <taxon>Bacteria</taxon>
        <taxon>Bacillati</taxon>
        <taxon>Bacillota</taxon>
        <taxon>Clostridia</taxon>
        <taxon>Eubacteriales</taxon>
        <taxon>Clostridiaceae</taxon>
        <taxon>Fonticella</taxon>
    </lineage>
</organism>
<dbReference type="Gene3D" id="1.10.10.10">
    <property type="entry name" value="Winged helix-like DNA-binding domain superfamily/Winged helix DNA-binding domain"/>
    <property type="match status" value="1"/>
</dbReference>
<sequence>MFKNTTELAENKLLLLYIFDKLNIPLSNSHITQIILENNLIDYFSLQQYLSELIESGFIKDTKEDKWHMLTITSRGKDVLEFFYNRIPESKKDTIDKYINSHISSIKKDIEVFSEYEPLGNSRFMVNLKLREGEDILIDLKLPASSNDEARHICGVWKKNYKDIYDKLMDFFK</sequence>
<evidence type="ECO:0000313" key="1">
    <source>
        <dbReference type="EMBL" id="TDT61076.1"/>
    </source>
</evidence>
<comment type="caution">
    <text evidence="1">The sequence shown here is derived from an EMBL/GenBank/DDBJ whole genome shotgun (WGS) entry which is preliminary data.</text>
</comment>
<dbReference type="InterPro" id="IPR025374">
    <property type="entry name" value="DUF4364"/>
</dbReference>
<dbReference type="RefSeq" id="WP_133628041.1">
    <property type="nucleotide sequence ID" value="NZ_SOAZ01000009.1"/>
</dbReference>
<dbReference type="InterPro" id="IPR036388">
    <property type="entry name" value="WH-like_DNA-bd_sf"/>
</dbReference>
<dbReference type="EMBL" id="SOAZ01000009">
    <property type="protein sequence ID" value="TDT61076.1"/>
    <property type="molecule type" value="Genomic_DNA"/>
</dbReference>
<dbReference type="Pfam" id="PF14277">
    <property type="entry name" value="DUF4364"/>
    <property type="match status" value="1"/>
</dbReference>